<feature type="region of interest" description="Disordered" evidence="1">
    <location>
        <begin position="457"/>
        <end position="513"/>
    </location>
</feature>
<dbReference type="InterPro" id="IPR026241">
    <property type="entry name" value="GIP4"/>
</dbReference>
<dbReference type="Proteomes" id="UP000183365">
    <property type="component" value="Unassembled WGS sequence"/>
</dbReference>
<evidence type="ECO:0000256" key="1">
    <source>
        <dbReference type="SAM" id="MobiDB-lite"/>
    </source>
</evidence>
<feature type="compositionally biased region" description="Low complexity" evidence="1">
    <location>
        <begin position="493"/>
        <end position="513"/>
    </location>
</feature>
<dbReference type="VEuPathDB" id="FungiDB:HGUI_03066"/>
<dbReference type="GO" id="GO:0008157">
    <property type="term" value="F:protein phosphatase 1 binding"/>
    <property type="evidence" value="ECO:0007669"/>
    <property type="project" value="InterPro"/>
</dbReference>
<feature type="compositionally biased region" description="Low complexity" evidence="1">
    <location>
        <begin position="457"/>
        <end position="472"/>
    </location>
</feature>
<gene>
    <name evidence="2" type="ORF">HGUI_03066</name>
</gene>
<dbReference type="GO" id="GO:0019888">
    <property type="term" value="F:protein phosphatase regulator activity"/>
    <property type="evidence" value="ECO:0007669"/>
    <property type="project" value="InterPro"/>
</dbReference>
<feature type="compositionally biased region" description="Polar residues" evidence="1">
    <location>
        <begin position="473"/>
        <end position="485"/>
    </location>
</feature>
<name>A0A1L0B3A5_9ASCO</name>
<dbReference type="OrthoDB" id="3973067at2759"/>
<dbReference type="GO" id="GO:0005737">
    <property type="term" value="C:cytoplasm"/>
    <property type="evidence" value="ECO:0007669"/>
    <property type="project" value="InterPro"/>
</dbReference>
<keyword evidence="3" id="KW-1185">Reference proteome</keyword>
<dbReference type="PRINTS" id="PR02082">
    <property type="entry name" value="GLC7IP4"/>
</dbReference>
<evidence type="ECO:0000313" key="2">
    <source>
        <dbReference type="EMBL" id="SGZ40866.1"/>
    </source>
</evidence>
<accession>A0A1L0B3A5</accession>
<sequence>MSRNHVNSKIVSGAASRAVASSNINNLQSKSNLRKEVFEHKDCIIISTYQSLYTLETCHSIVEAIIDNIDESEDTNLVMLSSIIATFVYTHDFNNSRILKKRMQLLMNNKLVKTTSINENDSFIGYGALNFKNEFPDMNKDNVTYEEFKKKQYDPIFQRKVLNNLKVVLENEIGLLHQKMKQLKHKATYDFTKQMNSYFDGLMTEIIKIYDIIPQFAVVLDDEPNETFHLLTGLQIMSNIHHTLKEVYYNGIVKFIDTEIMEFKNTLYSLHQLYGALLAQNRIIVVLVNMIKQFLQTNLTYINTDDFNSQDDSALNNIIQSLMQIDAKVLTPSSNLCSQFCVENSMLVNQNINVVINLKQKYTDKLNDLFMALSELITDMNDVLMYNFDEDTTTICVDPYKNYFKNFQKQKDINHSKFTYTPTRLNSFEPNKRHHQYNHLNEGESLNSKIARSASAFSQMSISSQESSPMNSRGNSRQNSLTNNKKQVRKRTSSVSSNSSNVNNRSRSSSVNSMFKNSAIQLTSNLEVKKNGHVSRVSTNESTKSQQNDRLMDLQTQCSSNTSIENEEETKHDLKKVRFDGVPKYPMGYESIKPTRQGWYAKPAVLHYPMIPDQYTSNIDSFTATPVSKQRQMEGFAFKHINALFKKVRD</sequence>
<evidence type="ECO:0000313" key="3">
    <source>
        <dbReference type="Proteomes" id="UP000183365"/>
    </source>
</evidence>
<protein>
    <submittedName>
        <fullName evidence="2">Uncharacterized protein</fullName>
    </submittedName>
</protein>
<dbReference type="AlphaFoldDB" id="A0A1L0B3A5"/>
<reference evidence="3" key="1">
    <citation type="submission" date="2016-11" db="EMBL/GenBank/DDBJ databases">
        <authorList>
            <person name="Guldener U."/>
        </authorList>
    </citation>
    <scope>NUCLEOTIDE SEQUENCE [LARGE SCALE GENOMIC DNA]</scope>
</reference>
<proteinExistence type="predicted"/>
<organism evidence="2 3">
    <name type="scientific">Hanseniaspora guilliermondii</name>
    <dbReference type="NCBI Taxonomy" id="56406"/>
    <lineage>
        <taxon>Eukaryota</taxon>
        <taxon>Fungi</taxon>
        <taxon>Dikarya</taxon>
        <taxon>Ascomycota</taxon>
        <taxon>Saccharomycotina</taxon>
        <taxon>Saccharomycetes</taxon>
        <taxon>Saccharomycodales</taxon>
        <taxon>Saccharomycodaceae</taxon>
        <taxon>Hanseniaspora</taxon>
    </lineage>
</organism>
<dbReference type="EMBL" id="FQNF01000067">
    <property type="protein sequence ID" value="SGZ40866.1"/>
    <property type="molecule type" value="Genomic_DNA"/>
</dbReference>